<dbReference type="InterPro" id="IPR036390">
    <property type="entry name" value="WH_DNA-bd_sf"/>
</dbReference>
<dbReference type="Gene3D" id="1.10.10.10">
    <property type="entry name" value="Winged helix-like DNA-binding domain superfamily/Winged helix DNA-binding domain"/>
    <property type="match status" value="1"/>
</dbReference>
<dbReference type="PIRSF" id="PIRSF037847">
    <property type="entry name" value="NiaR"/>
    <property type="match status" value="1"/>
</dbReference>
<feature type="binding site" evidence="1">
    <location>
        <position position="145"/>
    </location>
    <ligand>
        <name>Ni(2+)</name>
        <dbReference type="ChEBI" id="CHEBI:49786"/>
    </ligand>
</feature>
<accession>A0AAX2V2C0</accession>
<keyword evidence="1" id="KW-0533">Nickel</keyword>
<dbReference type="PANTHER" id="PTHR40068">
    <property type="entry name" value="TRANSCRIPTION REPRESSOR NIAR-RELATED"/>
    <property type="match status" value="1"/>
</dbReference>
<sequence>MASNRKEELLALLKGAKEAMNGQSLAEHFGVTRQIIVQDIALLRADGAQIISTNRGYIYKSSDDNCYIRRLFKVNHTVSDMEDELLAIVDNGGRIQNIMIDHPVYGEIQTLLKLTCRRDVSHFLDQASSNDFRPLSDLTNGVHYHLVEADSEQDMAYIEEALNHLGFLVKEQYKREL</sequence>
<dbReference type="InterPro" id="IPR036388">
    <property type="entry name" value="WH-like_DNA-bd_sf"/>
</dbReference>
<dbReference type="SUPFAM" id="SSF75500">
    <property type="entry name" value="Putative transcriptional regulator TM1602, C-terminal domain"/>
    <property type="match status" value="1"/>
</dbReference>
<feature type="domain" description="3H" evidence="2">
    <location>
        <begin position="73"/>
        <end position="168"/>
    </location>
</feature>
<feature type="domain" description="Helix-turn-helix type 11" evidence="3">
    <location>
        <begin position="5"/>
        <end position="58"/>
    </location>
</feature>
<keyword evidence="1" id="KW-0479">Metal-binding</keyword>
<dbReference type="InterPro" id="IPR004173">
    <property type="entry name" value="3H_domain"/>
</dbReference>
<dbReference type="AlphaFoldDB" id="A0AAX2V2C0"/>
<dbReference type="Proteomes" id="UP000308186">
    <property type="component" value="Unassembled WGS sequence"/>
</dbReference>
<comment type="caution">
    <text evidence="4">The sequence shown here is derived from an EMBL/GenBank/DDBJ whole genome shotgun (WGS) entry which is preliminary data.</text>
</comment>
<proteinExistence type="predicted"/>
<dbReference type="InterPro" id="IPR026043">
    <property type="entry name" value="NadR"/>
</dbReference>
<evidence type="ECO:0000256" key="1">
    <source>
        <dbReference type="PIRSR" id="PIRSR037847-1"/>
    </source>
</evidence>
<evidence type="ECO:0000313" key="5">
    <source>
        <dbReference type="Proteomes" id="UP000308186"/>
    </source>
</evidence>
<dbReference type="InterPro" id="IPR035922">
    <property type="entry name" value="3H_dom_sf"/>
</dbReference>
<dbReference type="Pfam" id="PF08279">
    <property type="entry name" value="HTH_11"/>
    <property type="match status" value="1"/>
</dbReference>
<dbReference type="InterPro" id="IPR013196">
    <property type="entry name" value="HTH_11"/>
</dbReference>
<organism evidence="4 5">
    <name type="scientific">Streptococcus salivarius</name>
    <dbReference type="NCBI Taxonomy" id="1304"/>
    <lineage>
        <taxon>Bacteria</taxon>
        <taxon>Bacillati</taxon>
        <taxon>Bacillota</taxon>
        <taxon>Bacilli</taxon>
        <taxon>Lactobacillales</taxon>
        <taxon>Streptococcaceae</taxon>
        <taxon>Streptococcus</taxon>
    </lineage>
</organism>
<dbReference type="RefSeq" id="WP_139724223.1">
    <property type="nucleotide sequence ID" value="NZ_VDCW01000005.1"/>
</dbReference>
<evidence type="ECO:0000313" key="4">
    <source>
        <dbReference type="EMBL" id="TNF67586.1"/>
    </source>
</evidence>
<feature type="binding site" evidence="1">
    <location>
        <position position="143"/>
    </location>
    <ligand>
        <name>Ni(2+)</name>
        <dbReference type="ChEBI" id="CHEBI:49786"/>
    </ligand>
</feature>
<gene>
    <name evidence="4" type="ORF">FBF48_04860</name>
</gene>
<dbReference type="GO" id="GO:0046872">
    <property type="term" value="F:metal ion binding"/>
    <property type="evidence" value="ECO:0007669"/>
    <property type="project" value="UniProtKB-KW"/>
</dbReference>
<dbReference type="Gene3D" id="3.30.1340.20">
    <property type="entry name" value="3H domain"/>
    <property type="match status" value="1"/>
</dbReference>
<name>A0AAX2V2C0_STRSL</name>
<feature type="binding site" evidence="1">
    <location>
        <position position="76"/>
    </location>
    <ligand>
        <name>Ni(2+)</name>
        <dbReference type="ChEBI" id="CHEBI:49786"/>
    </ligand>
</feature>
<reference evidence="4 5" key="1">
    <citation type="submission" date="2019-06" db="EMBL/GenBank/DDBJ databases">
        <title>Genome Announcement To Ensure Probiotic Safety of Streptococcus salivarius UBSS01.</title>
        <authorList>
            <person name="Sulthana A."/>
            <person name="Lakshmi S.G."/>
            <person name="Madempudi R.S."/>
        </authorList>
    </citation>
    <scope>NUCLEOTIDE SEQUENCE [LARGE SCALE GENOMIC DNA]</scope>
    <source>
        <strain evidence="4 5">UBSS01</strain>
    </source>
</reference>
<evidence type="ECO:0000259" key="3">
    <source>
        <dbReference type="Pfam" id="PF08279"/>
    </source>
</evidence>
<dbReference type="PANTHER" id="PTHR40068:SF1">
    <property type="entry name" value="TRANSCRIPTION REPRESSOR NIAR-RELATED"/>
    <property type="match status" value="1"/>
</dbReference>
<protein>
    <submittedName>
        <fullName evidence="4">Transcription repressor NadR</fullName>
    </submittedName>
</protein>
<feature type="binding site" evidence="1">
    <location>
        <position position="84"/>
    </location>
    <ligand>
        <name>Ni(2+)</name>
        <dbReference type="ChEBI" id="CHEBI:49786"/>
    </ligand>
</feature>
<dbReference type="Pfam" id="PF02829">
    <property type="entry name" value="3H"/>
    <property type="match status" value="1"/>
</dbReference>
<evidence type="ECO:0000259" key="2">
    <source>
        <dbReference type="Pfam" id="PF02829"/>
    </source>
</evidence>
<dbReference type="SUPFAM" id="SSF46785">
    <property type="entry name" value="Winged helix' DNA-binding domain"/>
    <property type="match status" value="1"/>
</dbReference>
<dbReference type="EMBL" id="VDCW01000005">
    <property type="protein sequence ID" value="TNF67586.1"/>
    <property type="molecule type" value="Genomic_DNA"/>
</dbReference>